<dbReference type="CDD" id="cd00156">
    <property type="entry name" value="REC"/>
    <property type="match status" value="1"/>
</dbReference>
<comment type="caution">
    <text evidence="4">The sequence shown here is derived from an EMBL/GenBank/DDBJ whole genome shotgun (WGS) entry which is preliminary data.</text>
</comment>
<sequence>MALVYILDDNVEFGTTLCAMCEIFGHTALSVATTDEFIAHMQKSKPDLVLLDMWLGNTTGIDLYKSHRDIFENVPIVMISGGGHEIPLEAVTAMGEISGFDDVLYKPVTASQLEELLNKLIPTK</sequence>
<dbReference type="SUPFAM" id="SSF52172">
    <property type="entry name" value="CheY-like"/>
    <property type="match status" value="1"/>
</dbReference>
<evidence type="ECO:0000313" key="5">
    <source>
        <dbReference type="Proteomes" id="UP000634455"/>
    </source>
</evidence>
<dbReference type="Pfam" id="PF00072">
    <property type="entry name" value="Response_reg"/>
    <property type="match status" value="1"/>
</dbReference>
<dbReference type="SMART" id="SM00448">
    <property type="entry name" value="REC"/>
    <property type="match status" value="1"/>
</dbReference>
<dbReference type="PROSITE" id="PS50110">
    <property type="entry name" value="RESPONSE_REGULATORY"/>
    <property type="match status" value="1"/>
</dbReference>
<evidence type="ECO:0000256" key="1">
    <source>
        <dbReference type="ARBA" id="ARBA00022553"/>
    </source>
</evidence>
<evidence type="ECO:0000313" key="4">
    <source>
        <dbReference type="EMBL" id="GHA48776.1"/>
    </source>
</evidence>
<feature type="modified residue" description="4-aspartylphosphate" evidence="2">
    <location>
        <position position="52"/>
    </location>
</feature>
<dbReference type="Gene3D" id="3.40.50.2300">
    <property type="match status" value="1"/>
</dbReference>
<dbReference type="Proteomes" id="UP000634455">
    <property type="component" value="Unassembled WGS sequence"/>
</dbReference>
<gene>
    <name evidence="4" type="ORF">GCM10008927_12390</name>
</gene>
<dbReference type="InterPro" id="IPR011006">
    <property type="entry name" value="CheY-like_superfamily"/>
</dbReference>
<dbReference type="PANTHER" id="PTHR44591:SF3">
    <property type="entry name" value="RESPONSE REGULATORY DOMAIN-CONTAINING PROTEIN"/>
    <property type="match status" value="1"/>
</dbReference>
<protein>
    <recommendedName>
        <fullName evidence="3">Response regulatory domain-containing protein</fullName>
    </recommendedName>
</protein>
<feature type="domain" description="Response regulatory" evidence="3">
    <location>
        <begin position="3"/>
        <end position="121"/>
    </location>
</feature>
<dbReference type="PANTHER" id="PTHR44591">
    <property type="entry name" value="STRESS RESPONSE REGULATOR PROTEIN 1"/>
    <property type="match status" value="1"/>
</dbReference>
<dbReference type="InterPro" id="IPR001789">
    <property type="entry name" value="Sig_transdc_resp-reg_receiver"/>
</dbReference>
<evidence type="ECO:0000256" key="2">
    <source>
        <dbReference type="PROSITE-ProRule" id="PRU00169"/>
    </source>
</evidence>
<keyword evidence="5" id="KW-1185">Reference proteome</keyword>
<organism evidence="4 5">
    <name type="scientific">Paramylibacter ulvae</name>
    <dbReference type="NCBI Taxonomy" id="1651968"/>
    <lineage>
        <taxon>Bacteria</taxon>
        <taxon>Pseudomonadati</taxon>
        <taxon>Pseudomonadota</taxon>
        <taxon>Alphaproteobacteria</taxon>
        <taxon>Rhodobacterales</taxon>
        <taxon>Paracoccaceae</taxon>
        <taxon>Paramylibacter</taxon>
    </lineage>
</organism>
<reference evidence="5" key="1">
    <citation type="journal article" date="2019" name="Int. J. Syst. Evol. Microbiol.">
        <title>The Global Catalogue of Microorganisms (GCM) 10K type strain sequencing project: providing services to taxonomists for standard genome sequencing and annotation.</title>
        <authorList>
            <consortium name="The Broad Institute Genomics Platform"/>
            <consortium name="The Broad Institute Genome Sequencing Center for Infectious Disease"/>
            <person name="Wu L."/>
            <person name="Ma J."/>
        </authorList>
    </citation>
    <scope>NUCLEOTIDE SEQUENCE [LARGE SCALE GENOMIC DNA]</scope>
    <source>
        <strain evidence="5">KCTC 32465</strain>
    </source>
</reference>
<dbReference type="EMBL" id="BMZF01000002">
    <property type="protein sequence ID" value="GHA48776.1"/>
    <property type="molecule type" value="Genomic_DNA"/>
</dbReference>
<dbReference type="RefSeq" id="WP_189639722.1">
    <property type="nucleotide sequence ID" value="NZ_BMZF01000002.1"/>
</dbReference>
<proteinExistence type="predicted"/>
<accession>A0ABQ3CZ17</accession>
<dbReference type="InterPro" id="IPR050595">
    <property type="entry name" value="Bact_response_regulator"/>
</dbReference>
<keyword evidence="1 2" id="KW-0597">Phosphoprotein</keyword>
<name>A0ABQ3CZ17_9RHOB</name>
<evidence type="ECO:0000259" key="3">
    <source>
        <dbReference type="PROSITE" id="PS50110"/>
    </source>
</evidence>